<dbReference type="GO" id="GO:0045277">
    <property type="term" value="C:respiratory chain complex IV"/>
    <property type="evidence" value="ECO:0007669"/>
    <property type="project" value="InterPro"/>
</dbReference>
<dbReference type="PROSITE" id="PS51808">
    <property type="entry name" value="CHCH"/>
    <property type="match status" value="1"/>
</dbReference>
<feature type="compositionally biased region" description="Basic and acidic residues" evidence="4">
    <location>
        <begin position="304"/>
        <end position="329"/>
    </location>
</feature>
<dbReference type="Gene3D" id="1.10.10.140">
    <property type="entry name" value="Cytochrome c oxidase, subunit VIb"/>
    <property type="match status" value="1"/>
</dbReference>
<feature type="region of interest" description="Disordered" evidence="4">
    <location>
        <begin position="416"/>
        <end position="700"/>
    </location>
</feature>
<dbReference type="SMART" id="SM01227">
    <property type="entry name" value="GCK"/>
    <property type="match status" value="1"/>
</dbReference>
<feature type="compositionally biased region" description="Basic and acidic residues" evidence="4">
    <location>
        <begin position="450"/>
        <end position="620"/>
    </location>
</feature>
<organism evidence="7 8">
    <name type="scientific">Symbiochloris irregularis</name>
    <dbReference type="NCBI Taxonomy" id="706552"/>
    <lineage>
        <taxon>Eukaryota</taxon>
        <taxon>Viridiplantae</taxon>
        <taxon>Chlorophyta</taxon>
        <taxon>core chlorophytes</taxon>
        <taxon>Trebouxiophyceae</taxon>
        <taxon>Trebouxiales</taxon>
        <taxon>Trebouxiaceae</taxon>
        <taxon>Symbiochloris</taxon>
    </lineage>
</organism>
<evidence type="ECO:0000313" key="8">
    <source>
        <dbReference type="Proteomes" id="UP001465755"/>
    </source>
</evidence>
<keyword evidence="5" id="KW-1133">Transmembrane helix</keyword>
<dbReference type="Pfam" id="PF02297">
    <property type="entry name" value="COX6B"/>
    <property type="match status" value="1"/>
</dbReference>
<feature type="compositionally biased region" description="Basic and acidic residues" evidence="4">
    <location>
        <begin position="633"/>
        <end position="678"/>
    </location>
</feature>
<name>A0AAW1PV00_9CHLO</name>
<feature type="domain" description="GCK" evidence="6">
    <location>
        <begin position="351"/>
        <end position="460"/>
    </location>
</feature>
<comment type="caution">
    <text evidence="7">The sequence shown here is derived from an EMBL/GenBank/DDBJ whole genome shotgun (WGS) entry which is preliminary data.</text>
</comment>
<dbReference type="InterPro" id="IPR003213">
    <property type="entry name" value="Cyt_c_oxidase_su6B"/>
</dbReference>
<comment type="subcellular location">
    <subcellularLocation>
        <location evidence="1">Mitochondrion</location>
    </subcellularLocation>
</comment>
<dbReference type="SUPFAM" id="SSF47694">
    <property type="entry name" value="Cytochrome c oxidase subunit h"/>
    <property type="match status" value="1"/>
</dbReference>
<sequence>MPDHFLAVKSDVLTGLRAAANVSIVFCHAALCLAWAVGAPTWYKVTAEGKLASILIGFPAVIGVNTFLTLTAYLAAAQLIRRLQATDKPAQVIWEYYVRRLQRIVPAFYLLLVVHALMHAWECSGKRNNNSEAHELAINLYGNCGDLRWLPTQFLFLNHVLPDWRQLPWTWTLKLQMAFYVVFPWLLVGLKPKTAGFRRRLATAAVLFGLAGIIWRVVAVPLAGLRTPFHNLAISNAGKSAVHSSEVVVNVDKFLYWSWIAFVARGPDLATGVLLYLWFEGLYEDSLSFLRNLSWFTPTAAVSDRRVEQRREEPEAVDTHQQPEAEHTQRLQTASDTGSPSISAEDDEDEETCGFCIFMKGGGCKNEFTAWSSCVDSEREAGHDFTEECYEKTTQLQSCMLAHKDYYQDLLYEQQADSPSGSGASGGGGSGPVAEIAEAGPPNAGTIEGKAIDAMHQKAAESEKKGDAPKAEGKEKDNKAPKPDSDSKDKDSKEAGSKDSKDSKEAQPKPDKGGDKDSKDGADKKPEGQDKPQKDADSSKGDDKKAAESSKGDDKKDADSSKGDDNKDDDKKQGDDEKGDSGKQGDDSKSHKDSGKSQTEKQKDKMPEKDKQEGHGRKPGETAPSKNLQAGQKKAEKESSGGDDKDESAGDKDESADSKDDSSADSKDDASADSKDDSSGDSGGDDEDEEEAEETRPEITVKTVGYDARFPGMNQARTCYTRYNEYHRCKAEKSEDDDECKFYQRAYRSLCPGDWVDEWNEAREAGTWYGRY</sequence>
<evidence type="ECO:0000256" key="4">
    <source>
        <dbReference type="SAM" id="MobiDB-lite"/>
    </source>
</evidence>
<dbReference type="Gene3D" id="1.10.287.2900">
    <property type="match status" value="1"/>
</dbReference>
<proteinExistence type="predicted"/>
<feature type="transmembrane region" description="Helical" evidence="5">
    <location>
        <begin position="101"/>
        <end position="121"/>
    </location>
</feature>
<keyword evidence="8" id="KW-1185">Reference proteome</keyword>
<keyword evidence="5" id="KW-0812">Transmembrane</keyword>
<feature type="transmembrane region" description="Helical" evidence="5">
    <location>
        <begin position="202"/>
        <end position="223"/>
    </location>
</feature>
<dbReference type="Proteomes" id="UP001465755">
    <property type="component" value="Unassembled WGS sequence"/>
</dbReference>
<keyword evidence="2" id="KW-0496">Mitochondrion</keyword>
<dbReference type="CDD" id="cd00926">
    <property type="entry name" value="Cyt_c_Oxidase_VIb"/>
    <property type="match status" value="1"/>
</dbReference>
<accession>A0AAW1PV00</accession>
<evidence type="ECO:0000256" key="2">
    <source>
        <dbReference type="ARBA" id="ARBA00023128"/>
    </source>
</evidence>
<evidence type="ECO:0000256" key="3">
    <source>
        <dbReference type="ARBA" id="ARBA00023157"/>
    </source>
</evidence>
<dbReference type="PANTHER" id="PTHR46281">
    <property type="entry name" value="CYTOCHROME C OXIDASE SUBUNIT 6B"/>
    <property type="match status" value="1"/>
</dbReference>
<dbReference type="InterPro" id="IPR036549">
    <property type="entry name" value="CX6/COA6-like_sf"/>
</dbReference>
<dbReference type="AlphaFoldDB" id="A0AAW1PV00"/>
<dbReference type="GO" id="GO:0005739">
    <property type="term" value="C:mitochondrion"/>
    <property type="evidence" value="ECO:0007669"/>
    <property type="project" value="UniProtKB-SubCell"/>
</dbReference>
<reference evidence="7 8" key="1">
    <citation type="journal article" date="2024" name="Nat. Commun.">
        <title>Phylogenomics reveals the evolutionary origins of lichenization in chlorophyte algae.</title>
        <authorList>
            <person name="Puginier C."/>
            <person name="Libourel C."/>
            <person name="Otte J."/>
            <person name="Skaloud P."/>
            <person name="Haon M."/>
            <person name="Grisel S."/>
            <person name="Petersen M."/>
            <person name="Berrin J.G."/>
            <person name="Delaux P.M."/>
            <person name="Dal Grande F."/>
            <person name="Keller J."/>
        </authorList>
    </citation>
    <scope>NUCLEOTIDE SEQUENCE [LARGE SCALE GENOMIC DNA]</scope>
    <source>
        <strain evidence="7 8">SAG 2036</strain>
    </source>
</reference>
<protein>
    <recommendedName>
        <fullName evidence="6">GCK domain-containing protein</fullName>
    </recommendedName>
</protein>
<dbReference type="Pfam" id="PF07802">
    <property type="entry name" value="GCK"/>
    <property type="match status" value="1"/>
</dbReference>
<dbReference type="InterPro" id="IPR012891">
    <property type="entry name" value="GCK_dom"/>
</dbReference>
<feature type="transmembrane region" description="Helical" evidence="5">
    <location>
        <begin position="56"/>
        <end position="80"/>
    </location>
</feature>
<dbReference type="GO" id="GO:0016747">
    <property type="term" value="F:acyltransferase activity, transferring groups other than amino-acyl groups"/>
    <property type="evidence" value="ECO:0007669"/>
    <property type="project" value="InterPro"/>
</dbReference>
<feature type="region of interest" description="Disordered" evidence="4">
    <location>
        <begin position="304"/>
        <end position="347"/>
    </location>
</feature>
<dbReference type="InterPro" id="IPR002656">
    <property type="entry name" value="Acyl_transf_3_dom"/>
</dbReference>
<evidence type="ECO:0000259" key="6">
    <source>
        <dbReference type="SMART" id="SM01227"/>
    </source>
</evidence>
<evidence type="ECO:0000256" key="5">
    <source>
        <dbReference type="SAM" id="Phobius"/>
    </source>
</evidence>
<dbReference type="EMBL" id="JALJOQ010000006">
    <property type="protein sequence ID" value="KAK9812567.1"/>
    <property type="molecule type" value="Genomic_DNA"/>
</dbReference>
<feature type="compositionally biased region" description="Acidic residues" evidence="4">
    <location>
        <begin position="683"/>
        <end position="693"/>
    </location>
</feature>
<dbReference type="PANTHER" id="PTHR46281:SF8">
    <property type="entry name" value="CYTOCHROME C OXIDASE SUBUNIT 12, MITOCHONDRIAL"/>
    <property type="match status" value="1"/>
</dbReference>
<evidence type="ECO:0000256" key="1">
    <source>
        <dbReference type="ARBA" id="ARBA00004173"/>
    </source>
</evidence>
<feature type="transmembrane region" description="Helical" evidence="5">
    <location>
        <begin position="171"/>
        <end position="190"/>
    </location>
</feature>
<dbReference type="InterPro" id="IPR048280">
    <property type="entry name" value="COX6B-like"/>
</dbReference>
<keyword evidence="3" id="KW-1015">Disulfide bond</keyword>
<feature type="compositionally biased region" description="Polar residues" evidence="4">
    <location>
        <begin position="330"/>
        <end position="342"/>
    </location>
</feature>
<feature type="transmembrane region" description="Helical" evidence="5">
    <location>
        <begin position="12"/>
        <end position="36"/>
    </location>
</feature>
<keyword evidence="5" id="KW-0472">Membrane</keyword>
<dbReference type="Pfam" id="PF01757">
    <property type="entry name" value="Acyl_transf_3"/>
    <property type="match status" value="1"/>
</dbReference>
<gene>
    <name evidence="7" type="ORF">WJX73_009474</name>
</gene>
<evidence type="ECO:0000313" key="7">
    <source>
        <dbReference type="EMBL" id="KAK9812567.1"/>
    </source>
</evidence>